<evidence type="ECO:0000313" key="1">
    <source>
        <dbReference type="EMBL" id="CAH0418348.1"/>
    </source>
</evidence>
<dbReference type="EMBL" id="CAKKNT010000007">
    <property type="protein sequence ID" value="CAH0418348.1"/>
    <property type="molecule type" value="Genomic_DNA"/>
</dbReference>
<protein>
    <submittedName>
        <fullName evidence="1">Uncharacterized protein</fullName>
    </submittedName>
</protein>
<reference evidence="1 2" key="1">
    <citation type="submission" date="2021-11" db="EMBL/GenBank/DDBJ databases">
        <authorList>
            <person name="Depoorter E."/>
        </authorList>
    </citation>
    <scope>NUCLEOTIDE SEQUENCE [LARGE SCALE GENOMIC DNA]</scope>
    <source>
        <strain evidence="1 2">LMG 24286</strain>
    </source>
</reference>
<dbReference type="Proteomes" id="UP000789719">
    <property type="component" value="Unassembled WGS sequence"/>
</dbReference>
<gene>
    <name evidence="1" type="ORF">WGH24286_00766</name>
</gene>
<organism evidence="1 2">
    <name type="scientific">Periweissella ghanensis</name>
    <dbReference type="NCBI Taxonomy" id="467997"/>
    <lineage>
        <taxon>Bacteria</taxon>
        <taxon>Bacillati</taxon>
        <taxon>Bacillota</taxon>
        <taxon>Bacilli</taxon>
        <taxon>Lactobacillales</taxon>
        <taxon>Lactobacillaceae</taxon>
        <taxon>Periweissella</taxon>
    </lineage>
</organism>
<accession>A0ABM8ZCE2</accession>
<keyword evidence="2" id="KW-1185">Reference proteome</keyword>
<comment type="caution">
    <text evidence="1">The sequence shown here is derived from an EMBL/GenBank/DDBJ whole genome shotgun (WGS) entry which is preliminary data.</text>
</comment>
<evidence type="ECO:0000313" key="2">
    <source>
        <dbReference type="Proteomes" id="UP000789719"/>
    </source>
</evidence>
<proteinExistence type="predicted"/>
<sequence>MALFDHELDGQIYSGKGKLRKGVTPSTALFTPTTPGIRIVIPCVRKSFIEPQTLIATIFEHFWLAILKQKLVLTIIIDGKREIFDETTLRDVLINHREAFVQATIGNPIHAAQYLQTYKGVIPREIKFTNQQDAQFNAYVTVDHELGAGRVGIFDGTGLKLVDYQLPKSAIQGYNVVLVANQPATQIIKELVNERGTKLALKNVPNGKNRSAAKDFLEQLNTAVAQLIVSESDWQQAVPLSPAQVIEMAMDQAPTGITQQELGPYLPELQALQAHPDSQYHEAFKINLMIGGRYSNRFAWDKIGINAWTQGDAPCIIQIPSVDLGAYFPINEVITFYTPEGTKLTAQLTGTGVDARLDFIEGNIYDYVRRSLKLAWQQ</sequence>
<name>A0ABM8ZCE2_9LACO</name>
<dbReference type="RefSeq" id="WP_230098443.1">
    <property type="nucleotide sequence ID" value="NZ_CAKKNT010000007.1"/>
</dbReference>